<dbReference type="InterPro" id="IPR021109">
    <property type="entry name" value="Peptidase_aspartic_dom_sf"/>
</dbReference>
<protein>
    <submittedName>
        <fullName evidence="2">Uncharacterized protein</fullName>
    </submittedName>
</protein>
<gene>
    <name evidence="2" type="ORF">M422DRAFT_186680</name>
</gene>
<dbReference type="Proteomes" id="UP000054279">
    <property type="component" value="Unassembled WGS sequence"/>
</dbReference>
<proteinExistence type="predicted"/>
<dbReference type="PANTHER" id="PTHR15503">
    <property type="entry name" value="LDOC1 RELATED"/>
    <property type="match status" value="1"/>
</dbReference>
<evidence type="ECO:0000256" key="1">
    <source>
        <dbReference type="SAM" id="MobiDB-lite"/>
    </source>
</evidence>
<dbReference type="Pfam" id="PF08284">
    <property type="entry name" value="RVP_2"/>
    <property type="match status" value="1"/>
</dbReference>
<dbReference type="InterPro" id="IPR043502">
    <property type="entry name" value="DNA/RNA_pol_sf"/>
</dbReference>
<dbReference type="Gene3D" id="3.10.10.10">
    <property type="entry name" value="HIV Type 1 Reverse Transcriptase, subunit A, domain 1"/>
    <property type="match status" value="1"/>
</dbReference>
<accession>A0A0C9UPE0</accession>
<evidence type="ECO:0000313" key="3">
    <source>
        <dbReference type="Proteomes" id="UP000054279"/>
    </source>
</evidence>
<dbReference type="HOGENOM" id="CLU_000384_42_0_1"/>
<reference evidence="2 3" key="1">
    <citation type="submission" date="2014-06" db="EMBL/GenBank/DDBJ databases">
        <title>Evolutionary Origins and Diversification of the Mycorrhizal Mutualists.</title>
        <authorList>
            <consortium name="DOE Joint Genome Institute"/>
            <consortium name="Mycorrhizal Genomics Consortium"/>
            <person name="Kohler A."/>
            <person name="Kuo A."/>
            <person name="Nagy L.G."/>
            <person name="Floudas D."/>
            <person name="Copeland A."/>
            <person name="Barry K.W."/>
            <person name="Cichocki N."/>
            <person name="Veneault-Fourrey C."/>
            <person name="LaButti K."/>
            <person name="Lindquist E.A."/>
            <person name="Lipzen A."/>
            <person name="Lundell T."/>
            <person name="Morin E."/>
            <person name="Murat C."/>
            <person name="Riley R."/>
            <person name="Ohm R."/>
            <person name="Sun H."/>
            <person name="Tunlid A."/>
            <person name="Henrissat B."/>
            <person name="Grigoriev I.V."/>
            <person name="Hibbett D.S."/>
            <person name="Martin F."/>
        </authorList>
    </citation>
    <scope>NUCLEOTIDE SEQUENCE [LARGE SCALE GENOMIC DNA]</scope>
    <source>
        <strain evidence="2 3">SS14</strain>
    </source>
</reference>
<dbReference type="SUPFAM" id="SSF56672">
    <property type="entry name" value="DNA/RNA polymerases"/>
    <property type="match status" value="1"/>
</dbReference>
<dbReference type="AlphaFoldDB" id="A0A0C9UPE0"/>
<feature type="region of interest" description="Disordered" evidence="1">
    <location>
        <begin position="139"/>
        <end position="161"/>
    </location>
</feature>
<sequence length="252" mass="27594">MLSLSSSKIPKTFLGLVDAGSSHCFIETKFVREHSLVTLAVDPLSLSLIDGSVNTVVSEAVTIPVRFPTGETLQTTFYVTTLNSTCSVVLGHNWLTCHNPLIDWVLGTVSFRKTKQEENRHGFTSACFAQALTPISEPISESASEPSASTAPPNEPENLNGVPAEYHDFADVFSKKRADTLAPHRPYDLKINLEEGASPPIRSMYSLSAKETEALREFIDEHLNIGFIHPSRSSHGAPVLFVRKKDGSLRLC</sequence>
<feature type="compositionally biased region" description="Low complexity" evidence="1">
    <location>
        <begin position="139"/>
        <end position="152"/>
    </location>
</feature>
<dbReference type="InterPro" id="IPR032567">
    <property type="entry name" value="RTL1-rel"/>
</dbReference>
<evidence type="ECO:0000313" key="2">
    <source>
        <dbReference type="EMBL" id="KIJ30802.1"/>
    </source>
</evidence>
<feature type="non-terminal residue" evidence="2">
    <location>
        <position position="252"/>
    </location>
</feature>
<keyword evidence="3" id="KW-1185">Reference proteome</keyword>
<dbReference type="CDD" id="cd00303">
    <property type="entry name" value="retropepsin_like"/>
    <property type="match status" value="1"/>
</dbReference>
<dbReference type="PANTHER" id="PTHR15503:SF22">
    <property type="entry name" value="TRANSPOSON TY3-I GAG POLYPROTEIN"/>
    <property type="match status" value="1"/>
</dbReference>
<dbReference type="EMBL" id="KN837254">
    <property type="protein sequence ID" value="KIJ30802.1"/>
    <property type="molecule type" value="Genomic_DNA"/>
</dbReference>
<dbReference type="Gene3D" id="2.40.70.10">
    <property type="entry name" value="Acid Proteases"/>
    <property type="match status" value="1"/>
</dbReference>
<organism evidence="2 3">
    <name type="scientific">Sphaerobolus stellatus (strain SS14)</name>
    <dbReference type="NCBI Taxonomy" id="990650"/>
    <lineage>
        <taxon>Eukaryota</taxon>
        <taxon>Fungi</taxon>
        <taxon>Dikarya</taxon>
        <taxon>Basidiomycota</taxon>
        <taxon>Agaricomycotina</taxon>
        <taxon>Agaricomycetes</taxon>
        <taxon>Phallomycetidae</taxon>
        <taxon>Geastrales</taxon>
        <taxon>Sphaerobolaceae</taxon>
        <taxon>Sphaerobolus</taxon>
    </lineage>
</organism>
<name>A0A0C9UPE0_SPHS4</name>
<dbReference type="OrthoDB" id="2690060at2759"/>